<dbReference type="GO" id="GO:0016740">
    <property type="term" value="F:transferase activity"/>
    <property type="evidence" value="ECO:0007669"/>
    <property type="project" value="UniProtKB-KW"/>
</dbReference>
<evidence type="ECO:0000256" key="2">
    <source>
        <dbReference type="ARBA" id="ARBA00022679"/>
    </source>
</evidence>
<keyword evidence="6" id="KW-1185">Reference proteome</keyword>
<feature type="domain" description="4'-phosphopantetheinyl transferase N-terminal" evidence="4">
    <location>
        <begin position="22"/>
        <end position="106"/>
    </location>
</feature>
<proteinExistence type="inferred from homology"/>
<dbReference type="InterPro" id="IPR008278">
    <property type="entry name" value="4-PPantetheinyl_Trfase_dom"/>
</dbReference>
<evidence type="ECO:0000313" key="5">
    <source>
        <dbReference type="EMBL" id="MCS0627840.1"/>
    </source>
</evidence>
<sequence length="201" mass="21285">MTDRAAIVRLLDARTLDDGVLAQCTALLDESERLRLARFVRRERRNQFIAGRVLARRTLGAVLGVAPETVRLVERPGAAPALAVPEAGAAGFSISHSGAWIACAASATGRVGLDVEVVDPARDIDALAAQAFDASQQAWLAARPAASRLGDFYRAWSTLEARFKLGTAAAATFDLSRPGLSIVVCCEYELAAPPVVESDAL</sequence>
<reference evidence="5" key="1">
    <citation type="submission" date="2022-08" db="EMBL/GenBank/DDBJ databases">
        <title>Reclassification of Massilia species as members of the genera Telluria, Duganella, Pseudoduganella, Mokoshia gen. nov. and Zemynaea gen. nov. using orthogonal and non-orthogonal genome-based approaches.</title>
        <authorList>
            <person name="Bowman J.P."/>
        </authorList>
    </citation>
    <scope>NUCLEOTIDE SEQUENCE</scope>
    <source>
        <strain evidence="5">LMG 11547</strain>
    </source>
</reference>
<dbReference type="EMBL" id="JANUHC010000001">
    <property type="protein sequence ID" value="MCS0627840.1"/>
    <property type="molecule type" value="Genomic_DNA"/>
</dbReference>
<name>A0ABT2BRU4_9BURK</name>
<evidence type="ECO:0000259" key="3">
    <source>
        <dbReference type="Pfam" id="PF01648"/>
    </source>
</evidence>
<dbReference type="Pfam" id="PF01648">
    <property type="entry name" value="ACPS"/>
    <property type="match status" value="1"/>
</dbReference>
<dbReference type="RefSeq" id="WP_259447103.1">
    <property type="nucleotide sequence ID" value="NZ_CP119520.1"/>
</dbReference>
<keyword evidence="2 5" id="KW-0808">Transferase</keyword>
<evidence type="ECO:0000256" key="1">
    <source>
        <dbReference type="ARBA" id="ARBA00010990"/>
    </source>
</evidence>
<dbReference type="SUPFAM" id="SSF56214">
    <property type="entry name" value="4'-phosphopantetheinyl transferase"/>
    <property type="match status" value="2"/>
</dbReference>
<accession>A0ABT2BRU4</accession>
<protein>
    <submittedName>
        <fullName evidence="5">4'-phosphopantetheinyl transferase superfamily protein</fullName>
    </submittedName>
</protein>
<dbReference type="Proteomes" id="UP001165263">
    <property type="component" value="Unassembled WGS sequence"/>
</dbReference>
<evidence type="ECO:0000259" key="4">
    <source>
        <dbReference type="Pfam" id="PF22624"/>
    </source>
</evidence>
<dbReference type="Pfam" id="PF22624">
    <property type="entry name" value="AASDHPPT_N"/>
    <property type="match status" value="1"/>
</dbReference>
<comment type="similarity">
    <text evidence="1">Belongs to the P-Pant transferase superfamily. Gsp/Sfp/HetI/AcpT family.</text>
</comment>
<dbReference type="Gene3D" id="3.90.470.20">
    <property type="entry name" value="4'-phosphopantetheinyl transferase domain"/>
    <property type="match status" value="1"/>
</dbReference>
<feature type="domain" description="4'-phosphopantetheinyl transferase" evidence="3">
    <location>
        <begin position="110"/>
        <end position="165"/>
    </location>
</feature>
<comment type="caution">
    <text evidence="5">The sequence shown here is derived from an EMBL/GenBank/DDBJ whole genome shotgun (WGS) entry which is preliminary data.</text>
</comment>
<gene>
    <name evidence="5" type="ORF">NX786_00565</name>
</gene>
<dbReference type="InterPro" id="IPR037143">
    <property type="entry name" value="4-PPantetheinyl_Trfase_dom_sf"/>
</dbReference>
<dbReference type="PANTHER" id="PTHR12215">
    <property type="entry name" value="PHOSPHOPANTETHEINE TRANSFERASE"/>
    <property type="match status" value="1"/>
</dbReference>
<dbReference type="InterPro" id="IPR050559">
    <property type="entry name" value="P-Pant_transferase_sf"/>
</dbReference>
<dbReference type="InterPro" id="IPR055066">
    <property type="entry name" value="AASDHPPT_N"/>
</dbReference>
<evidence type="ECO:0000313" key="6">
    <source>
        <dbReference type="Proteomes" id="UP001165263"/>
    </source>
</evidence>
<dbReference type="PANTHER" id="PTHR12215:SF10">
    <property type="entry name" value="L-AMINOADIPATE-SEMIALDEHYDE DEHYDROGENASE-PHOSPHOPANTETHEINYL TRANSFERASE"/>
    <property type="match status" value="1"/>
</dbReference>
<organism evidence="5 6">
    <name type="scientific">Telluria mixta</name>
    <dbReference type="NCBI Taxonomy" id="34071"/>
    <lineage>
        <taxon>Bacteria</taxon>
        <taxon>Pseudomonadati</taxon>
        <taxon>Pseudomonadota</taxon>
        <taxon>Betaproteobacteria</taxon>
        <taxon>Burkholderiales</taxon>
        <taxon>Oxalobacteraceae</taxon>
        <taxon>Telluria group</taxon>
        <taxon>Telluria</taxon>
    </lineage>
</organism>